<dbReference type="Proteomes" id="UP000008461">
    <property type="component" value="Chromosome"/>
</dbReference>
<dbReference type="EMBL" id="CP002691">
    <property type="protein sequence ID" value="AEE54119.1"/>
    <property type="molecule type" value="Genomic_DNA"/>
</dbReference>
<reference evidence="3 4" key="1">
    <citation type="journal article" date="2011" name="Stand. Genomic Sci.">
        <title>Complete genome sequence of Haliscomenobacter hydrossis type strain (O).</title>
        <authorList>
            <consortium name="US DOE Joint Genome Institute (JGI-PGF)"/>
            <person name="Daligault H."/>
            <person name="Lapidus A."/>
            <person name="Zeytun A."/>
            <person name="Nolan M."/>
            <person name="Lucas S."/>
            <person name="Del Rio T.G."/>
            <person name="Tice H."/>
            <person name="Cheng J.F."/>
            <person name="Tapia R."/>
            <person name="Han C."/>
            <person name="Goodwin L."/>
            <person name="Pitluck S."/>
            <person name="Liolios K."/>
            <person name="Pagani I."/>
            <person name="Ivanova N."/>
            <person name="Huntemann M."/>
            <person name="Mavromatis K."/>
            <person name="Mikhailova N."/>
            <person name="Pati A."/>
            <person name="Chen A."/>
            <person name="Palaniappan K."/>
            <person name="Land M."/>
            <person name="Hauser L."/>
            <person name="Brambilla E.M."/>
            <person name="Rohde M."/>
            <person name="Verbarg S."/>
            <person name="Goker M."/>
            <person name="Bristow J."/>
            <person name="Eisen J.A."/>
            <person name="Markowitz V."/>
            <person name="Hugenholtz P."/>
            <person name="Kyrpides N.C."/>
            <person name="Klenk H.P."/>
            <person name="Woyke T."/>
        </authorList>
    </citation>
    <scope>NUCLEOTIDE SEQUENCE [LARGE SCALE GENOMIC DNA]</scope>
    <source>
        <strain evidence="4">ATCC 27775 / DSM 1100 / LMG 10767 / O</strain>
    </source>
</reference>
<evidence type="ECO:0000313" key="4">
    <source>
        <dbReference type="Proteomes" id="UP000008461"/>
    </source>
</evidence>
<dbReference type="InterPro" id="IPR030888">
    <property type="entry name" value="Put_ccm"/>
</dbReference>
<keyword evidence="1" id="KW-0472">Membrane</keyword>
<proteinExistence type="predicted"/>
<evidence type="ECO:0000313" key="3">
    <source>
        <dbReference type="EMBL" id="AEE54119.1"/>
    </source>
</evidence>
<feature type="chain" id="PRO_5003310724" description="CcmD family protein" evidence="2">
    <location>
        <begin position="23"/>
        <end position="72"/>
    </location>
</feature>
<dbReference type="HOGENOM" id="CLU_186748_1_0_10"/>
<keyword evidence="1" id="KW-0812">Transmembrane</keyword>
<dbReference type="AlphaFoldDB" id="F4L6A1"/>
<dbReference type="NCBIfam" id="TIGR04391">
    <property type="entry name" value="CcmD_alt_fam"/>
    <property type="match status" value="1"/>
</dbReference>
<keyword evidence="4" id="KW-1185">Reference proteome</keyword>
<sequence>MIWNRISLVCILTLLVQQMAFAQQASGDFMRSIGRIYVVVAVILIIFFGIVLFLIYLDRKLTKLENQIKENE</sequence>
<reference key="2">
    <citation type="submission" date="2011-04" db="EMBL/GenBank/DDBJ databases">
        <title>Complete sequence of chromosome of Haliscomenobacter hydrossis DSM 1100.</title>
        <authorList>
            <consortium name="US DOE Joint Genome Institute (JGI-PGF)"/>
            <person name="Lucas S."/>
            <person name="Han J."/>
            <person name="Lapidus A."/>
            <person name="Bruce D."/>
            <person name="Goodwin L."/>
            <person name="Pitluck S."/>
            <person name="Peters L."/>
            <person name="Kyrpides N."/>
            <person name="Mavromatis K."/>
            <person name="Ivanova N."/>
            <person name="Ovchinnikova G."/>
            <person name="Pagani I."/>
            <person name="Daligault H."/>
            <person name="Detter J.C."/>
            <person name="Han C."/>
            <person name="Land M."/>
            <person name="Hauser L."/>
            <person name="Markowitz V."/>
            <person name="Cheng J.-F."/>
            <person name="Hugenholtz P."/>
            <person name="Woyke T."/>
            <person name="Wu D."/>
            <person name="Verbarg S."/>
            <person name="Frueling A."/>
            <person name="Brambilla E."/>
            <person name="Klenk H.-P."/>
            <person name="Eisen J.A."/>
        </authorList>
    </citation>
    <scope>NUCLEOTIDE SEQUENCE</scope>
    <source>
        <strain>DSM 1100</strain>
    </source>
</reference>
<dbReference type="RefSeq" id="WP_013768640.1">
    <property type="nucleotide sequence ID" value="NC_015510.1"/>
</dbReference>
<evidence type="ECO:0000256" key="2">
    <source>
        <dbReference type="SAM" id="SignalP"/>
    </source>
</evidence>
<dbReference type="KEGG" id="hhy:Halhy_6300"/>
<dbReference type="OrthoDB" id="1495712at2"/>
<feature type="signal peptide" evidence="2">
    <location>
        <begin position="1"/>
        <end position="22"/>
    </location>
</feature>
<dbReference type="Pfam" id="PF20077">
    <property type="entry name" value="CcmD_alt"/>
    <property type="match status" value="1"/>
</dbReference>
<name>F4L6A1_HALH1</name>
<protein>
    <recommendedName>
        <fullName evidence="5">CcmD family protein</fullName>
    </recommendedName>
</protein>
<keyword evidence="2" id="KW-0732">Signal</keyword>
<accession>F4L6A1</accession>
<gene>
    <name evidence="3" type="ordered locus">Halhy_6300</name>
</gene>
<dbReference type="STRING" id="760192.Halhy_6300"/>
<evidence type="ECO:0000256" key="1">
    <source>
        <dbReference type="SAM" id="Phobius"/>
    </source>
</evidence>
<feature type="transmembrane region" description="Helical" evidence="1">
    <location>
        <begin position="32"/>
        <end position="57"/>
    </location>
</feature>
<keyword evidence="1" id="KW-1133">Transmembrane helix</keyword>
<organism evidence="3 4">
    <name type="scientific">Haliscomenobacter hydrossis (strain ATCC 27775 / DSM 1100 / LMG 10767 / O)</name>
    <dbReference type="NCBI Taxonomy" id="760192"/>
    <lineage>
        <taxon>Bacteria</taxon>
        <taxon>Pseudomonadati</taxon>
        <taxon>Bacteroidota</taxon>
        <taxon>Saprospiria</taxon>
        <taxon>Saprospirales</taxon>
        <taxon>Haliscomenobacteraceae</taxon>
        <taxon>Haliscomenobacter</taxon>
    </lineage>
</organism>
<evidence type="ECO:0008006" key="5">
    <source>
        <dbReference type="Google" id="ProtNLM"/>
    </source>
</evidence>